<evidence type="ECO:0000256" key="9">
    <source>
        <dbReference type="ARBA" id="ARBA00023239"/>
    </source>
</evidence>
<evidence type="ECO:0000313" key="14">
    <source>
        <dbReference type="EMBL" id="KAK7088084.1"/>
    </source>
</evidence>
<dbReference type="InterPro" id="IPR036052">
    <property type="entry name" value="TrpB-like_PALP_sf"/>
</dbReference>
<evidence type="ECO:0000313" key="15">
    <source>
        <dbReference type="Proteomes" id="UP001374579"/>
    </source>
</evidence>
<dbReference type="InterPro" id="IPR001926">
    <property type="entry name" value="TrpB-like_PALP"/>
</dbReference>
<dbReference type="Proteomes" id="UP001374579">
    <property type="component" value="Unassembled WGS sequence"/>
</dbReference>
<evidence type="ECO:0000256" key="6">
    <source>
        <dbReference type="ARBA" id="ARBA00022432"/>
    </source>
</evidence>
<evidence type="ECO:0000256" key="2">
    <source>
        <dbReference type="ARBA" id="ARBA00004496"/>
    </source>
</evidence>
<dbReference type="AlphaFoldDB" id="A0AAN9FX08"/>
<dbReference type="InterPro" id="IPR050147">
    <property type="entry name" value="Ser/Thr_Dehydratase"/>
</dbReference>
<comment type="catalytic activity">
    <reaction evidence="12">
        <text>L-serine = pyruvate + NH4(+)</text>
        <dbReference type="Rhea" id="RHEA:19169"/>
        <dbReference type="ChEBI" id="CHEBI:15361"/>
        <dbReference type="ChEBI" id="CHEBI:28938"/>
        <dbReference type="ChEBI" id="CHEBI:33384"/>
        <dbReference type="EC" id="4.3.1.17"/>
    </reaction>
</comment>
<evidence type="ECO:0000256" key="5">
    <source>
        <dbReference type="ARBA" id="ARBA00012093"/>
    </source>
</evidence>
<dbReference type="GO" id="GO:0006094">
    <property type="term" value="P:gluconeogenesis"/>
    <property type="evidence" value="ECO:0007669"/>
    <property type="project" value="UniProtKB-KW"/>
</dbReference>
<comment type="caution">
    <text evidence="14">The sequence shown here is derived from an EMBL/GenBank/DDBJ whole genome shotgun (WGS) entry which is preliminary data.</text>
</comment>
<evidence type="ECO:0000256" key="8">
    <source>
        <dbReference type="ARBA" id="ARBA00022898"/>
    </source>
</evidence>
<dbReference type="GO" id="GO:0005737">
    <property type="term" value="C:cytoplasm"/>
    <property type="evidence" value="ECO:0007669"/>
    <property type="project" value="UniProtKB-SubCell"/>
</dbReference>
<dbReference type="PANTHER" id="PTHR48078">
    <property type="entry name" value="THREONINE DEHYDRATASE, MITOCHONDRIAL-RELATED"/>
    <property type="match status" value="1"/>
</dbReference>
<comment type="pathway">
    <text evidence="3">Carbohydrate biosynthesis; gluconeogenesis.</text>
</comment>
<dbReference type="FunFam" id="3.40.50.1100:FF:000040">
    <property type="entry name" value="L-serine dehydratase, putative"/>
    <property type="match status" value="1"/>
</dbReference>
<comment type="similarity">
    <text evidence="4">Belongs to the serine/threonine dehydratase family.</text>
</comment>
<name>A0AAN9FX08_9CAEN</name>
<dbReference type="GO" id="GO:0006565">
    <property type="term" value="P:L-serine catabolic process"/>
    <property type="evidence" value="ECO:0007669"/>
    <property type="project" value="TreeGrafter"/>
</dbReference>
<evidence type="ECO:0000259" key="13">
    <source>
        <dbReference type="Pfam" id="PF00291"/>
    </source>
</evidence>
<keyword evidence="8" id="KW-0663">Pyridoxal phosphate</keyword>
<sequence length="324" mass="35136">MPEGNHLYEKTPVIHSMSMSKQAKCDVFLKLDNLQPPGSFKIRGISNMCQKAITERQCSHIYCASGGNAGLATAYVCHKLNMPCTVVLPESTPSFTADKLRELGADVHIHGKVWDHANQYALEQSKKPGCEYVPPFDHPDIWEGHESIITESASQLAQKPDVIITCVGGGGLLNGILQGLSKVGWENVPVVAMETEGADCFNQSVKAGKIITLPDITSLAKCLGSCVVSSKTWDYYNSGKYKIISELVPDKDAVDACLKFLDDHRFVVEPACGATLAAVYSNVIQQLQAKGQLPVTLKSALVIVCGGAVVTFDLLQKWKQELSL</sequence>
<dbReference type="Gene3D" id="3.40.50.1100">
    <property type="match status" value="2"/>
</dbReference>
<evidence type="ECO:0000256" key="1">
    <source>
        <dbReference type="ARBA" id="ARBA00001933"/>
    </source>
</evidence>
<keyword evidence="6" id="KW-0312">Gluconeogenesis</keyword>
<comment type="cofactor">
    <cofactor evidence="1">
        <name>pyridoxal 5'-phosphate</name>
        <dbReference type="ChEBI" id="CHEBI:597326"/>
    </cofactor>
</comment>
<keyword evidence="9" id="KW-0456">Lyase</keyword>
<comment type="subcellular location">
    <subcellularLocation>
        <location evidence="2">Cytoplasm</location>
    </subcellularLocation>
</comment>
<evidence type="ECO:0000256" key="12">
    <source>
        <dbReference type="ARBA" id="ARBA00049406"/>
    </source>
</evidence>
<protein>
    <recommendedName>
        <fullName evidence="5">L-serine ammonia-lyase</fullName>
        <ecNumber evidence="5">4.3.1.17</ecNumber>
    </recommendedName>
    <alternativeName>
        <fullName evidence="10">L-serine deaminase</fullName>
    </alternativeName>
    <alternativeName>
        <fullName evidence="11">L-threonine dehydratase</fullName>
    </alternativeName>
</protein>
<dbReference type="GO" id="GO:0006567">
    <property type="term" value="P:L-threonine catabolic process"/>
    <property type="evidence" value="ECO:0007669"/>
    <property type="project" value="TreeGrafter"/>
</dbReference>
<dbReference type="PANTHER" id="PTHR48078:SF2">
    <property type="entry name" value="CATABOLIC L-SERINE_THREONINE DEHYDRATASE"/>
    <property type="match status" value="1"/>
</dbReference>
<evidence type="ECO:0000256" key="4">
    <source>
        <dbReference type="ARBA" id="ARBA00010869"/>
    </source>
</evidence>
<evidence type="ECO:0000256" key="10">
    <source>
        <dbReference type="ARBA" id="ARBA00041766"/>
    </source>
</evidence>
<keyword evidence="7" id="KW-0963">Cytoplasm</keyword>
<proteinExistence type="inferred from homology"/>
<dbReference type="Pfam" id="PF00291">
    <property type="entry name" value="PALP"/>
    <property type="match status" value="1"/>
</dbReference>
<dbReference type="EMBL" id="JBAMIC010004070">
    <property type="protein sequence ID" value="KAK7088084.1"/>
    <property type="molecule type" value="Genomic_DNA"/>
</dbReference>
<evidence type="ECO:0000256" key="11">
    <source>
        <dbReference type="ARBA" id="ARBA00042605"/>
    </source>
</evidence>
<dbReference type="GO" id="GO:0009097">
    <property type="term" value="P:isoleucine biosynthetic process"/>
    <property type="evidence" value="ECO:0007669"/>
    <property type="project" value="TreeGrafter"/>
</dbReference>
<gene>
    <name evidence="14" type="ORF">V1264_022051</name>
</gene>
<evidence type="ECO:0000256" key="3">
    <source>
        <dbReference type="ARBA" id="ARBA00004742"/>
    </source>
</evidence>
<dbReference type="GO" id="GO:0003941">
    <property type="term" value="F:L-serine ammonia-lyase activity"/>
    <property type="evidence" value="ECO:0007669"/>
    <property type="project" value="UniProtKB-EC"/>
</dbReference>
<accession>A0AAN9FX08</accession>
<keyword evidence="15" id="KW-1185">Reference proteome</keyword>
<feature type="domain" description="Tryptophan synthase beta chain-like PALP" evidence="13">
    <location>
        <begin position="8"/>
        <end position="306"/>
    </location>
</feature>
<dbReference type="GO" id="GO:0004794">
    <property type="term" value="F:threonine deaminase activity"/>
    <property type="evidence" value="ECO:0007669"/>
    <property type="project" value="TreeGrafter"/>
</dbReference>
<dbReference type="EC" id="4.3.1.17" evidence="5"/>
<dbReference type="SUPFAM" id="SSF53686">
    <property type="entry name" value="Tryptophan synthase beta subunit-like PLP-dependent enzymes"/>
    <property type="match status" value="1"/>
</dbReference>
<organism evidence="14 15">
    <name type="scientific">Littorina saxatilis</name>
    <dbReference type="NCBI Taxonomy" id="31220"/>
    <lineage>
        <taxon>Eukaryota</taxon>
        <taxon>Metazoa</taxon>
        <taxon>Spiralia</taxon>
        <taxon>Lophotrochozoa</taxon>
        <taxon>Mollusca</taxon>
        <taxon>Gastropoda</taxon>
        <taxon>Caenogastropoda</taxon>
        <taxon>Littorinimorpha</taxon>
        <taxon>Littorinoidea</taxon>
        <taxon>Littorinidae</taxon>
        <taxon>Littorina</taxon>
    </lineage>
</organism>
<evidence type="ECO:0000256" key="7">
    <source>
        <dbReference type="ARBA" id="ARBA00022490"/>
    </source>
</evidence>
<reference evidence="14 15" key="1">
    <citation type="submission" date="2024-02" db="EMBL/GenBank/DDBJ databases">
        <title>Chromosome-scale genome assembly of the rough periwinkle Littorina saxatilis.</title>
        <authorList>
            <person name="De Jode A."/>
            <person name="Faria R."/>
            <person name="Formenti G."/>
            <person name="Sims Y."/>
            <person name="Smith T.P."/>
            <person name="Tracey A."/>
            <person name="Wood J.M.D."/>
            <person name="Zagrodzka Z.B."/>
            <person name="Johannesson K."/>
            <person name="Butlin R.K."/>
            <person name="Leder E.H."/>
        </authorList>
    </citation>
    <scope>NUCLEOTIDE SEQUENCE [LARGE SCALE GENOMIC DNA]</scope>
    <source>
        <strain evidence="14">Snail1</strain>
        <tissue evidence="14">Muscle</tissue>
    </source>
</reference>